<dbReference type="EC" id="3.5.2.6" evidence="3 6"/>
<evidence type="ECO:0000259" key="7">
    <source>
        <dbReference type="Pfam" id="PF13354"/>
    </source>
</evidence>
<name>A0A2K8MFL2_9SPHN</name>
<comment type="similarity">
    <text evidence="2 6">Belongs to the class-A beta-lactamase family.</text>
</comment>
<proteinExistence type="inferred from homology"/>
<dbReference type="Gene3D" id="3.40.710.10">
    <property type="entry name" value="DD-peptidase/beta-lactamase superfamily"/>
    <property type="match status" value="1"/>
</dbReference>
<dbReference type="NCBIfam" id="NF033103">
    <property type="entry name" value="bla_class_A"/>
    <property type="match status" value="1"/>
</dbReference>
<keyword evidence="5 6" id="KW-0046">Antibiotic resistance</keyword>
<dbReference type="AlphaFoldDB" id="A0A2K8MFL2"/>
<gene>
    <name evidence="8" type="ORF">CVN68_12430</name>
</gene>
<evidence type="ECO:0000313" key="9">
    <source>
        <dbReference type="Proteomes" id="UP000229081"/>
    </source>
</evidence>
<sequence length="319" mass="34185">MDRRKFLWVSGGAMTAGSAVAAPRGGAPTRFGPDFRKAVRAVEQTSGGRLGLSVIDLASGERFGWRASGRFPMCSTFKFALAAAILKQVEHKHENLNRRISVVAGDIVSLSPFCEQRVGTTASVRELCHATITLSDNSAANLLLRTIGGPEGFTRRLRAFGDPATRLDRWETAMGEARPGDVRDTTTPEAMADLARQLVLGRALAPASRAQLVAWMKDTRTSAKSLRAGLPADWTVADKTGAGGFGTDNLVGIVWPPHRAPLVVASYITGSTLEFEQRRPLHAGIGRALAAACAHPTCHFVGAAAGDHESWNSRRYSRV</sequence>
<protein>
    <recommendedName>
        <fullName evidence="3 6">Beta-lactamase</fullName>
        <ecNumber evidence="3 6">3.5.2.6</ecNumber>
    </recommendedName>
</protein>
<dbReference type="PANTHER" id="PTHR35333">
    <property type="entry name" value="BETA-LACTAMASE"/>
    <property type="match status" value="1"/>
</dbReference>
<dbReference type="Proteomes" id="UP000229081">
    <property type="component" value="Chromosome"/>
</dbReference>
<evidence type="ECO:0000256" key="2">
    <source>
        <dbReference type="ARBA" id="ARBA00009009"/>
    </source>
</evidence>
<keyword evidence="4 6" id="KW-0378">Hydrolase</keyword>
<comment type="catalytic activity">
    <reaction evidence="1 6">
        <text>a beta-lactam + H2O = a substituted beta-amino acid</text>
        <dbReference type="Rhea" id="RHEA:20401"/>
        <dbReference type="ChEBI" id="CHEBI:15377"/>
        <dbReference type="ChEBI" id="CHEBI:35627"/>
        <dbReference type="ChEBI" id="CHEBI:140347"/>
        <dbReference type="EC" id="3.5.2.6"/>
    </reaction>
</comment>
<dbReference type="PANTHER" id="PTHR35333:SF3">
    <property type="entry name" value="BETA-LACTAMASE-TYPE TRANSPEPTIDASE FOLD CONTAINING PROTEIN"/>
    <property type="match status" value="1"/>
</dbReference>
<keyword evidence="9" id="KW-1185">Reference proteome</keyword>
<organism evidence="8 9">
    <name type="scientific">Sphingomonas psychrotolerans</name>
    <dbReference type="NCBI Taxonomy" id="1327635"/>
    <lineage>
        <taxon>Bacteria</taxon>
        <taxon>Pseudomonadati</taxon>
        <taxon>Pseudomonadota</taxon>
        <taxon>Alphaproteobacteria</taxon>
        <taxon>Sphingomonadales</taxon>
        <taxon>Sphingomonadaceae</taxon>
        <taxon>Sphingomonas</taxon>
    </lineage>
</organism>
<dbReference type="RefSeq" id="WP_100282487.1">
    <property type="nucleotide sequence ID" value="NZ_CP024923.1"/>
</dbReference>
<reference evidence="8 9" key="1">
    <citation type="submission" date="2017-11" db="EMBL/GenBank/DDBJ databases">
        <title>Complete genome sequence of Sphingomonas sp. Strain Cra20, a psychrotolerant potential plant growth promoting rhizobacteria.</title>
        <authorList>
            <person name="Luo Y."/>
        </authorList>
    </citation>
    <scope>NUCLEOTIDE SEQUENCE [LARGE SCALE GENOMIC DNA]</scope>
    <source>
        <strain evidence="8 9">Cra20</strain>
    </source>
</reference>
<dbReference type="GO" id="GO:0046677">
    <property type="term" value="P:response to antibiotic"/>
    <property type="evidence" value="ECO:0007669"/>
    <property type="project" value="UniProtKB-UniRule"/>
</dbReference>
<evidence type="ECO:0000256" key="5">
    <source>
        <dbReference type="ARBA" id="ARBA00023251"/>
    </source>
</evidence>
<feature type="domain" description="Beta-lactamase class A catalytic" evidence="7">
    <location>
        <begin position="51"/>
        <end position="265"/>
    </location>
</feature>
<evidence type="ECO:0000256" key="3">
    <source>
        <dbReference type="ARBA" id="ARBA00012865"/>
    </source>
</evidence>
<dbReference type="GO" id="GO:0008800">
    <property type="term" value="F:beta-lactamase activity"/>
    <property type="evidence" value="ECO:0007669"/>
    <property type="project" value="UniProtKB-UniRule"/>
</dbReference>
<dbReference type="Pfam" id="PF13354">
    <property type="entry name" value="Beta-lactamase2"/>
    <property type="match status" value="1"/>
</dbReference>
<dbReference type="GO" id="GO:0030655">
    <property type="term" value="P:beta-lactam antibiotic catabolic process"/>
    <property type="evidence" value="ECO:0007669"/>
    <property type="project" value="InterPro"/>
</dbReference>
<dbReference type="EMBL" id="CP024923">
    <property type="protein sequence ID" value="ATY32680.1"/>
    <property type="molecule type" value="Genomic_DNA"/>
</dbReference>
<dbReference type="InterPro" id="IPR000871">
    <property type="entry name" value="Beta-lactam_class-A"/>
</dbReference>
<dbReference type="OrthoDB" id="9784149at2"/>
<dbReference type="InterPro" id="IPR023650">
    <property type="entry name" value="Beta-lactam_class-A_AS"/>
</dbReference>
<dbReference type="PROSITE" id="PS00146">
    <property type="entry name" value="BETA_LACTAMASE_A"/>
    <property type="match status" value="1"/>
</dbReference>
<evidence type="ECO:0000313" key="8">
    <source>
        <dbReference type="EMBL" id="ATY32680.1"/>
    </source>
</evidence>
<dbReference type="KEGG" id="sphc:CVN68_12430"/>
<dbReference type="InterPro" id="IPR045155">
    <property type="entry name" value="Beta-lactam_cat"/>
</dbReference>
<evidence type="ECO:0000256" key="1">
    <source>
        <dbReference type="ARBA" id="ARBA00001526"/>
    </source>
</evidence>
<accession>A0A2K8MFL2</accession>
<evidence type="ECO:0000256" key="4">
    <source>
        <dbReference type="ARBA" id="ARBA00022801"/>
    </source>
</evidence>
<dbReference type="PRINTS" id="PR00118">
    <property type="entry name" value="BLACTAMASEA"/>
</dbReference>
<evidence type="ECO:0000256" key="6">
    <source>
        <dbReference type="RuleBase" id="RU361140"/>
    </source>
</evidence>
<dbReference type="InterPro" id="IPR012338">
    <property type="entry name" value="Beta-lactam/transpept-like"/>
</dbReference>
<dbReference type="SUPFAM" id="SSF56601">
    <property type="entry name" value="beta-lactamase/transpeptidase-like"/>
    <property type="match status" value="1"/>
</dbReference>